<dbReference type="Proteomes" id="UP000277294">
    <property type="component" value="Unassembled WGS sequence"/>
</dbReference>
<dbReference type="RefSeq" id="WP_124081161.1">
    <property type="nucleotide sequence ID" value="NZ_UWPJ01000027.1"/>
</dbReference>
<sequence>MRFRRPSVHYGKSPEPVTPYQRAAQAWDERLGSARVQARNWRAMAFGCLLLAGLSTGDSMWWRLHRAVVVPYVVEVERAGQVRAVGEAATPYRPSDVQISFHLARFIENVRAVSIDPIVVRKQWLDAYAYTTDRGATFLNEYARRSDPFAQIGKRSVTVEVPSIVRASDRSFQVQWEEKAYVNGTAAGTERWTAILTLVLQPPNTEAKLRANPLGIYVDGISWSRQLSTNASSGGTSP</sequence>
<evidence type="ECO:0000256" key="2">
    <source>
        <dbReference type="ARBA" id="ARBA00022692"/>
    </source>
</evidence>
<dbReference type="Gene3D" id="3.10.450.230">
    <property type="entry name" value="VirB8 protein"/>
    <property type="match status" value="1"/>
</dbReference>
<proteinExistence type="predicted"/>
<keyword evidence="7" id="KW-1185">Reference proteome</keyword>
<dbReference type="GO" id="GO:0016020">
    <property type="term" value="C:membrane"/>
    <property type="evidence" value="ECO:0007669"/>
    <property type="project" value="UniProtKB-SubCell"/>
</dbReference>
<dbReference type="InterPro" id="IPR035658">
    <property type="entry name" value="TrbF"/>
</dbReference>
<organism evidence="6 7">
    <name type="scientific">Pigmentiphaga humi</name>
    <dbReference type="NCBI Taxonomy" id="2478468"/>
    <lineage>
        <taxon>Bacteria</taxon>
        <taxon>Pseudomonadati</taxon>
        <taxon>Pseudomonadota</taxon>
        <taxon>Betaproteobacteria</taxon>
        <taxon>Burkholderiales</taxon>
        <taxon>Alcaligenaceae</taxon>
        <taxon>Pigmentiphaga</taxon>
    </lineage>
</organism>
<evidence type="ECO:0000256" key="1">
    <source>
        <dbReference type="ARBA" id="ARBA00004167"/>
    </source>
</evidence>
<keyword evidence="2" id="KW-0812">Transmembrane</keyword>
<gene>
    <name evidence="6" type="ORF">PIGHUM_03651</name>
</gene>
<keyword evidence="4" id="KW-0472">Membrane</keyword>
<protein>
    <submittedName>
        <fullName evidence="6">VirB8 protein</fullName>
    </submittedName>
</protein>
<evidence type="ECO:0000313" key="7">
    <source>
        <dbReference type="Proteomes" id="UP000277294"/>
    </source>
</evidence>
<evidence type="ECO:0000313" key="6">
    <source>
        <dbReference type="EMBL" id="VCU71566.1"/>
    </source>
</evidence>
<dbReference type="InterPro" id="IPR032710">
    <property type="entry name" value="NTF2-like_dom_sf"/>
</dbReference>
<evidence type="ECO:0000256" key="3">
    <source>
        <dbReference type="ARBA" id="ARBA00022989"/>
    </source>
</evidence>
<keyword evidence="3" id="KW-1133">Transmembrane helix</keyword>
<dbReference type="SUPFAM" id="SSF54427">
    <property type="entry name" value="NTF2-like"/>
    <property type="match status" value="1"/>
</dbReference>
<dbReference type="Pfam" id="PF04335">
    <property type="entry name" value="VirB8"/>
    <property type="match status" value="1"/>
</dbReference>
<evidence type="ECO:0000256" key="4">
    <source>
        <dbReference type="ARBA" id="ARBA00023136"/>
    </source>
</evidence>
<dbReference type="EMBL" id="UWPJ01000027">
    <property type="protein sequence ID" value="VCU71566.1"/>
    <property type="molecule type" value="Genomic_DNA"/>
</dbReference>
<reference evidence="6 7" key="1">
    <citation type="submission" date="2018-10" db="EMBL/GenBank/DDBJ databases">
        <authorList>
            <person name="Criscuolo A."/>
        </authorList>
    </citation>
    <scope>NUCLEOTIDE SEQUENCE [LARGE SCALE GENOMIC DNA]</scope>
    <source>
        <strain evidence="6">DnA1</strain>
    </source>
</reference>
<comment type="subcellular location">
    <subcellularLocation>
        <location evidence="1">Membrane</location>
        <topology evidence="1">Single-pass membrane protein</topology>
    </subcellularLocation>
</comment>
<dbReference type="AlphaFoldDB" id="A0A3P4B7S4"/>
<dbReference type="CDD" id="cd16425">
    <property type="entry name" value="TrbF"/>
    <property type="match status" value="1"/>
</dbReference>
<dbReference type="InterPro" id="IPR007430">
    <property type="entry name" value="VirB8"/>
</dbReference>
<feature type="domain" description="Bacterial virulence protein VirB8" evidence="5">
    <location>
        <begin position="22"/>
        <end position="225"/>
    </location>
</feature>
<dbReference type="OrthoDB" id="9778195at2"/>
<evidence type="ECO:0000259" key="5">
    <source>
        <dbReference type="Pfam" id="PF04335"/>
    </source>
</evidence>
<name>A0A3P4B7S4_9BURK</name>
<dbReference type="NCBIfam" id="NF010446">
    <property type="entry name" value="PRK13872.1"/>
    <property type="match status" value="1"/>
</dbReference>
<accession>A0A3P4B7S4</accession>